<accession>D3SX26</accession>
<proteinExistence type="predicted"/>
<sequence>MHPRLGERVRIDIPDELDPDFRWHGEHGLVISLNEDELGPIYAVGLEDHHIVIDARPRDIRPPLSPQGFGDHPSNV</sequence>
<dbReference type="RefSeq" id="WP_012996329.1">
    <property type="nucleotide sequence ID" value="NC_013922.1"/>
</dbReference>
<keyword evidence="3" id="KW-1185">Reference proteome</keyword>
<dbReference type="PaxDb" id="547559-Nmag_0254"/>
<name>D3SX26_NATMM</name>
<gene>
    <name evidence="2" type="ordered locus">Nmag_0254</name>
</gene>
<dbReference type="eggNOG" id="arCOG10165">
    <property type="taxonomic scope" value="Archaea"/>
</dbReference>
<dbReference type="Proteomes" id="UP000001879">
    <property type="component" value="Chromosome"/>
</dbReference>
<dbReference type="STRING" id="547559.Nmag_0254"/>
<dbReference type="GeneID" id="31795509"/>
<dbReference type="KEGG" id="nmg:Nmag_0254"/>
<dbReference type="AlphaFoldDB" id="D3SX26"/>
<evidence type="ECO:0000313" key="3">
    <source>
        <dbReference type="Proteomes" id="UP000001879"/>
    </source>
</evidence>
<evidence type="ECO:0000313" key="2">
    <source>
        <dbReference type="EMBL" id="ADD03846.1"/>
    </source>
</evidence>
<protein>
    <recommendedName>
        <fullName evidence="1">DUF8139 domain-containing protein</fullName>
    </recommendedName>
</protein>
<dbReference type="Pfam" id="PF26460">
    <property type="entry name" value="DUF8139"/>
    <property type="match status" value="1"/>
</dbReference>
<dbReference type="OrthoDB" id="56871at2157"/>
<organism evidence="2 3">
    <name type="scientific">Natrialba magadii (strain ATCC 43099 / DSM 3394 / CCM 3739 / CIP 104546 / IAM 13178 / JCM 8861 / NBRC 102185 / NCIMB 2190 / MS3)</name>
    <name type="common">Natronobacterium magadii</name>
    <dbReference type="NCBI Taxonomy" id="547559"/>
    <lineage>
        <taxon>Archaea</taxon>
        <taxon>Methanobacteriati</taxon>
        <taxon>Methanobacteriota</taxon>
        <taxon>Stenosarchaea group</taxon>
        <taxon>Halobacteria</taxon>
        <taxon>Halobacteriales</taxon>
        <taxon>Natrialbaceae</taxon>
        <taxon>Natrialba</taxon>
    </lineage>
</organism>
<dbReference type="EMBL" id="CP001932">
    <property type="protein sequence ID" value="ADD03846.1"/>
    <property type="molecule type" value="Genomic_DNA"/>
</dbReference>
<reference evidence="2 3" key="2">
    <citation type="journal article" date="2012" name="BMC Genomics">
        <title>A comparative genomics perspective on the genetic content of the alkaliphilic haloarchaeon Natrialba magadii ATCC 43099T.</title>
        <authorList>
            <person name="Siddaramappa S."/>
            <person name="Challacombe J.F."/>
            <person name="Decastro R.E."/>
            <person name="Pfeiffer F."/>
            <person name="Sastre D.E."/>
            <person name="Gimenez M.I."/>
            <person name="Paggi R.A."/>
            <person name="Detter J.C."/>
            <person name="Davenport K.W."/>
            <person name="Goodwin L.A."/>
            <person name="Kyrpides N."/>
            <person name="Tapia R."/>
            <person name="Pitluck S."/>
            <person name="Lucas S."/>
            <person name="Woyke T."/>
            <person name="Maupin-Furlow J.A."/>
        </authorList>
    </citation>
    <scope>NUCLEOTIDE SEQUENCE [LARGE SCALE GENOMIC DNA]</scope>
    <source>
        <strain evidence="3">ATCC 43099 / DSM 3394 / CCM 3739 / CIP 104546 / IAM 13178 / JCM 8861 / NBRC 102185 / NCIMB 2190 / MS3</strain>
    </source>
</reference>
<dbReference type="HOGENOM" id="CLU_198709_0_0_2"/>
<reference evidence="3" key="1">
    <citation type="submission" date="2010-02" db="EMBL/GenBank/DDBJ databases">
        <title>Complete sequence of chromosome of Natrialba magadii ATCC 43099.</title>
        <authorList>
            <consortium name="US DOE Joint Genome Institute"/>
            <person name="Lucas S."/>
            <person name="Copeland A."/>
            <person name="Lapidus A."/>
            <person name="Cheng J.-F."/>
            <person name="Bruce D."/>
            <person name="Goodwin L."/>
            <person name="Pitluck S."/>
            <person name="Davenport K."/>
            <person name="Saunders E."/>
            <person name="Detter J.C."/>
            <person name="Han C."/>
            <person name="Tapia R."/>
            <person name="Land M."/>
            <person name="Hauser L."/>
            <person name="Kyrpides N."/>
            <person name="Mikhailova N."/>
            <person name="De Castro R.E."/>
            <person name="Maupin-Furlow J.A."/>
            <person name="Woyke T."/>
        </authorList>
    </citation>
    <scope>NUCLEOTIDE SEQUENCE [LARGE SCALE GENOMIC DNA]</scope>
    <source>
        <strain evidence="3">ATCC 43099 / DSM 3394 / CCM 3739 / CIP 104546 / IAM 13178 / JCM 8861 / NBRC 102185 / NCIMB 2190 / MS3</strain>
    </source>
</reference>
<dbReference type="InterPro" id="IPR058452">
    <property type="entry name" value="DUF8139"/>
</dbReference>
<evidence type="ECO:0000259" key="1">
    <source>
        <dbReference type="Pfam" id="PF26460"/>
    </source>
</evidence>
<feature type="domain" description="DUF8139" evidence="1">
    <location>
        <begin position="4"/>
        <end position="65"/>
    </location>
</feature>